<keyword evidence="2" id="KW-1185">Reference proteome</keyword>
<proteinExistence type="predicted"/>
<name>A0ABP3IDA2_9BACL</name>
<evidence type="ECO:0000313" key="1">
    <source>
        <dbReference type="EMBL" id="GAA0397487.1"/>
    </source>
</evidence>
<organism evidence="1 2">
    <name type="scientific">Paenibacillus motobuensis</name>
    <dbReference type="NCBI Taxonomy" id="295324"/>
    <lineage>
        <taxon>Bacteria</taxon>
        <taxon>Bacillati</taxon>
        <taxon>Bacillota</taxon>
        <taxon>Bacilli</taxon>
        <taxon>Bacillales</taxon>
        <taxon>Paenibacillaceae</taxon>
        <taxon>Paenibacillus</taxon>
    </lineage>
</organism>
<protein>
    <submittedName>
        <fullName evidence="1">Uncharacterized protein</fullName>
    </submittedName>
</protein>
<dbReference type="Proteomes" id="UP001500340">
    <property type="component" value="Unassembled WGS sequence"/>
</dbReference>
<dbReference type="EMBL" id="BAAACX010000013">
    <property type="protein sequence ID" value="GAA0397487.1"/>
    <property type="molecule type" value="Genomic_DNA"/>
</dbReference>
<accession>A0ABP3IDA2</accession>
<sequence length="144" mass="14665">MPNRLLDSQVSVNSSATGSISVPVTSTPTVFATLGLNATTAGPNLEVQFTVTATVSVAVAAVITPVTISVQRVVAGVPTTIYSVTTDLPIVTALSNTVITFDGADFHPPAGFLVYQALISSPAGLLVFPTRVGPESMIAAAYSD</sequence>
<comment type="caution">
    <text evidence="1">The sequence shown here is derived from an EMBL/GenBank/DDBJ whole genome shotgun (WGS) entry which is preliminary data.</text>
</comment>
<gene>
    <name evidence="1" type="ORF">GCM10008933_30050</name>
</gene>
<reference evidence="2" key="1">
    <citation type="journal article" date="2019" name="Int. J. Syst. Evol. Microbiol.">
        <title>The Global Catalogue of Microorganisms (GCM) 10K type strain sequencing project: providing services to taxonomists for standard genome sequencing and annotation.</title>
        <authorList>
            <consortium name="The Broad Institute Genomics Platform"/>
            <consortium name="The Broad Institute Genome Sequencing Center for Infectious Disease"/>
            <person name="Wu L."/>
            <person name="Ma J."/>
        </authorList>
    </citation>
    <scope>NUCLEOTIDE SEQUENCE [LARGE SCALE GENOMIC DNA]</scope>
    <source>
        <strain evidence="2">JCM 12774</strain>
    </source>
</reference>
<evidence type="ECO:0000313" key="2">
    <source>
        <dbReference type="Proteomes" id="UP001500340"/>
    </source>
</evidence>
<dbReference type="RefSeq" id="WP_343862558.1">
    <property type="nucleotide sequence ID" value="NZ_BAAACX010000013.1"/>
</dbReference>